<dbReference type="Proteomes" id="UP000256964">
    <property type="component" value="Unassembled WGS sequence"/>
</dbReference>
<feature type="domain" description="DUF6533" evidence="3">
    <location>
        <begin position="23"/>
        <end position="67"/>
    </location>
</feature>
<proteinExistence type="predicted"/>
<evidence type="ECO:0000256" key="1">
    <source>
        <dbReference type="SAM" id="MobiDB-lite"/>
    </source>
</evidence>
<feature type="transmembrane region" description="Helical" evidence="2">
    <location>
        <begin position="122"/>
        <end position="143"/>
    </location>
</feature>
<evidence type="ECO:0000256" key="2">
    <source>
        <dbReference type="SAM" id="Phobius"/>
    </source>
</evidence>
<organism evidence="4 5">
    <name type="scientific">Lentinus brumalis</name>
    <dbReference type="NCBI Taxonomy" id="2498619"/>
    <lineage>
        <taxon>Eukaryota</taxon>
        <taxon>Fungi</taxon>
        <taxon>Dikarya</taxon>
        <taxon>Basidiomycota</taxon>
        <taxon>Agaricomycotina</taxon>
        <taxon>Agaricomycetes</taxon>
        <taxon>Polyporales</taxon>
        <taxon>Polyporaceae</taxon>
        <taxon>Lentinus</taxon>
    </lineage>
</organism>
<dbReference type="EMBL" id="KZ857407">
    <property type="protein sequence ID" value="RDX49075.1"/>
    <property type="molecule type" value="Genomic_DNA"/>
</dbReference>
<feature type="transmembrane region" description="Helical" evidence="2">
    <location>
        <begin position="253"/>
        <end position="272"/>
    </location>
</feature>
<feature type="transmembrane region" description="Helical" evidence="2">
    <location>
        <begin position="12"/>
        <end position="34"/>
    </location>
</feature>
<feature type="transmembrane region" description="Helical" evidence="2">
    <location>
        <begin position="88"/>
        <end position="110"/>
    </location>
</feature>
<protein>
    <recommendedName>
        <fullName evidence="3">DUF6533 domain-containing protein</fullName>
    </recommendedName>
</protein>
<dbReference type="InterPro" id="IPR045340">
    <property type="entry name" value="DUF6533"/>
</dbReference>
<evidence type="ECO:0000313" key="4">
    <source>
        <dbReference type="EMBL" id="RDX49075.1"/>
    </source>
</evidence>
<keyword evidence="2" id="KW-0472">Membrane</keyword>
<evidence type="ECO:0000313" key="5">
    <source>
        <dbReference type="Proteomes" id="UP000256964"/>
    </source>
</evidence>
<dbReference type="AlphaFoldDB" id="A0A371D959"/>
<gene>
    <name evidence="4" type="ORF">OH76DRAFT_1472108</name>
</gene>
<name>A0A371D959_9APHY</name>
<keyword evidence="2" id="KW-0812">Transmembrane</keyword>
<evidence type="ECO:0000259" key="3">
    <source>
        <dbReference type="Pfam" id="PF20151"/>
    </source>
</evidence>
<sequence>MSSDADAAAETVALYSIFYTSGYCNLAAAVLFIYDTCLTFDREVAYFWTAKRIGGPSLLFFANKWISMTIYIMALVEFATFPSDKSCSMFVIAAQAMAILQFIPGAAFSALRAYGLSSSKTLGLLVAALSLVAVGANLVPYAFQYSGVVVPPFGCIVTDNTTAGLDLKFIIVSRVPLIVADMILIYSTWTKLRGSAALTDIRQSNRLTLSDILFRGGVIYFAMLFILNVLHLIFSATSVVNPNQEGSEVTDNITFFTAPITAILISRFLLALQEANRMDVRVGPDDPPLDSRDPYNTTSFISTLGGFVNPALSAWSEDEDGIELHVRSASEGSEEEKGGVQTEGPEATVSSSSIA</sequence>
<feature type="transmembrane region" description="Helical" evidence="2">
    <location>
        <begin position="212"/>
        <end position="233"/>
    </location>
</feature>
<dbReference type="Pfam" id="PF20151">
    <property type="entry name" value="DUF6533"/>
    <property type="match status" value="1"/>
</dbReference>
<feature type="transmembrane region" description="Helical" evidence="2">
    <location>
        <begin position="169"/>
        <end position="189"/>
    </location>
</feature>
<accession>A0A371D959</accession>
<feature type="region of interest" description="Disordered" evidence="1">
    <location>
        <begin position="326"/>
        <end position="355"/>
    </location>
</feature>
<dbReference type="STRING" id="139420.A0A371D959"/>
<keyword evidence="5" id="KW-1185">Reference proteome</keyword>
<feature type="transmembrane region" description="Helical" evidence="2">
    <location>
        <begin position="55"/>
        <end position="76"/>
    </location>
</feature>
<keyword evidence="2" id="KW-1133">Transmembrane helix</keyword>
<reference evidence="4 5" key="1">
    <citation type="journal article" date="2018" name="Biotechnol. Biofuels">
        <title>Integrative visual omics of the white-rot fungus Polyporus brumalis exposes the biotechnological potential of its oxidative enzymes for delignifying raw plant biomass.</title>
        <authorList>
            <person name="Miyauchi S."/>
            <person name="Rancon A."/>
            <person name="Drula E."/>
            <person name="Hage H."/>
            <person name="Chaduli D."/>
            <person name="Favel A."/>
            <person name="Grisel S."/>
            <person name="Henrissat B."/>
            <person name="Herpoel-Gimbert I."/>
            <person name="Ruiz-Duenas F.J."/>
            <person name="Chevret D."/>
            <person name="Hainaut M."/>
            <person name="Lin J."/>
            <person name="Wang M."/>
            <person name="Pangilinan J."/>
            <person name="Lipzen A."/>
            <person name="Lesage-Meessen L."/>
            <person name="Navarro D."/>
            <person name="Riley R."/>
            <person name="Grigoriev I.V."/>
            <person name="Zhou S."/>
            <person name="Raouche S."/>
            <person name="Rosso M.N."/>
        </authorList>
    </citation>
    <scope>NUCLEOTIDE SEQUENCE [LARGE SCALE GENOMIC DNA]</scope>
    <source>
        <strain evidence="4 5">BRFM 1820</strain>
    </source>
</reference>